<dbReference type="AlphaFoldDB" id="A0ABD3Q1B9"/>
<feature type="compositionally biased region" description="Low complexity" evidence="1">
    <location>
        <begin position="450"/>
        <end position="459"/>
    </location>
</feature>
<protein>
    <recommendedName>
        <fullName evidence="3">ENTH domain-containing protein</fullName>
    </recommendedName>
</protein>
<feature type="chain" id="PRO_5044779145" description="ENTH domain-containing protein" evidence="2">
    <location>
        <begin position="20"/>
        <end position="668"/>
    </location>
</feature>
<feature type="compositionally biased region" description="Basic and acidic residues" evidence="1">
    <location>
        <begin position="592"/>
        <end position="604"/>
    </location>
</feature>
<feature type="domain" description="ENTH" evidence="3">
    <location>
        <begin position="276"/>
        <end position="430"/>
    </location>
</feature>
<feature type="compositionally biased region" description="Acidic residues" evidence="1">
    <location>
        <begin position="71"/>
        <end position="81"/>
    </location>
</feature>
<dbReference type="Pfam" id="PF07651">
    <property type="entry name" value="ANTH"/>
    <property type="match status" value="1"/>
</dbReference>
<evidence type="ECO:0000256" key="1">
    <source>
        <dbReference type="SAM" id="MobiDB-lite"/>
    </source>
</evidence>
<keyword evidence="2" id="KW-0732">Signal</keyword>
<reference evidence="4 5" key="1">
    <citation type="submission" date="2024-10" db="EMBL/GenBank/DDBJ databases">
        <title>Updated reference genomes for cyclostephanoid diatoms.</title>
        <authorList>
            <person name="Roberts W.R."/>
            <person name="Alverson A.J."/>
        </authorList>
    </citation>
    <scope>NUCLEOTIDE SEQUENCE [LARGE SCALE GENOMIC DNA]</scope>
    <source>
        <strain evidence="4 5">AJA276-08</strain>
    </source>
</reference>
<feature type="compositionally biased region" description="Low complexity" evidence="1">
    <location>
        <begin position="620"/>
        <end position="638"/>
    </location>
</feature>
<comment type="caution">
    <text evidence="4">The sequence shown here is derived from an EMBL/GenBank/DDBJ whole genome shotgun (WGS) entry which is preliminary data.</text>
</comment>
<feature type="signal peptide" evidence="2">
    <location>
        <begin position="1"/>
        <end position="19"/>
    </location>
</feature>
<evidence type="ECO:0000259" key="3">
    <source>
        <dbReference type="PROSITE" id="PS50942"/>
    </source>
</evidence>
<evidence type="ECO:0000313" key="5">
    <source>
        <dbReference type="Proteomes" id="UP001530315"/>
    </source>
</evidence>
<dbReference type="EMBL" id="JALLAZ020000506">
    <property type="protein sequence ID" value="KAL3793706.1"/>
    <property type="molecule type" value="Genomic_DNA"/>
</dbReference>
<name>A0ABD3Q1B9_9STRA</name>
<dbReference type="InterPro" id="IPR008942">
    <property type="entry name" value="ENTH_VHS"/>
</dbReference>
<feature type="compositionally biased region" description="Low complexity" evidence="1">
    <location>
        <begin position="17"/>
        <end position="51"/>
    </location>
</feature>
<evidence type="ECO:0000313" key="4">
    <source>
        <dbReference type="EMBL" id="KAL3793706.1"/>
    </source>
</evidence>
<sequence>MRIALLLLALGTATELSLAARSSSGPGRSSSSSSASPRRSSSSSSSSSSSRGRGGLSSSGRRGSGGRDPIDDVDDEDEDVDVDVHYDGFDVDDDDDDDDAADDYDDATADEYDDRRRAPRGRAPSSSGRGGGRVRRDGGPPTRPPSSSGRGGRGSGGRRPVDRDGGDDYDYDDDRPPRRGGSSPPPSSSSSSRGGGRGGPPSSPSRRRGGSGGGSEGRVVAYKRRGPPPPSTFTRGLSAIRDRMPDPNAVKDTVLTATRAAQERTAQLTTNVYREMKGLTSSELEQVMLKATRPDDAPVKSKHVERLVGVTYQISGKYDIYDAVLRKLWNKMAEKDVRTKLKSVYVLHRFSVDGGPEHQEALKQRLRALRKTKDPKRSSGGRGGTRYFDSKVLIGVDDDPETHGYRAFLSRYAHYVLTRAQTFGGIFNEISPSSSSASVPPPSKKGGGRSKSVAAAGSKPKNPPLCEEHLKFAQMVLKAGLACSLHDGEDSESTAMCVERVAADLMGLVSAVATALRRELKQPSPSVDDEALVRQWCEFYAEELLPETKKFCKKVTSKLDAYGLYLPSRMSATLSPELLERGLKLGSGGPGEKGEDVNGDEKDGGATGEEEPADEDKSEACTAAEDADGGAAANVGDASPSASANADTPTLGDEDEYDDEYDEYDEYD</sequence>
<dbReference type="SUPFAM" id="SSF48464">
    <property type="entry name" value="ENTH/VHS domain"/>
    <property type="match status" value="1"/>
</dbReference>
<keyword evidence="5" id="KW-1185">Reference proteome</keyword>
<dbReference type="InterPro" id="IPR011417">
    <property type="entry name" value="ANTH_dom"/>
</dbReference>
<dbReference type="SMART" id="SM00273">
    <property type="entry name" value="ENTH"/>
    <property type="match status" value="1"/>
</dbReference>
<feature type="compositionally biased region" description="Acidic residues" evidence="1">
    <location>
        <begin position="89"/>
        <end position="112"/>
    </location>
</feature>
<evidence type="ECO:0000256" key="2">
    <source>
        <dbReference type="SAM" id="SignalP"/>
    </source>
</evidence>
<feature type="region of interest" description="Disordered" evidence="1">
    <location>
        <begin position="17"/>
        <end position="246"/>
    </location>
</feature>
<gene>
    <name evidence="4" type="ORF">ACHAW5_008053</name>
</gene>
<dbReference type="PROSITE" id="PS50942">
    <property type="entry name" value="ENTH"/>
    <property type="match status" value="1"/>
</dbReference>
<dbReference type="Gene3D" id="1.25.40.90">
    <property type="match status" value="1"/>
</dbReference>
<organism evidence="4 5">
    <name type="scientific">Stephanodiscus triporus</name>
    <dbReference type="NCBI Taxonomy" id="2934178"/>
    <lineage>
        <taxon>Eukaryota</taxon>
        <taxon>Sar</taxon>
        <taxon>Stramenopiles</taxon>
        <taxon>Ochrophyta</taxon>
        <taxon>Bacillariophyta</taxon>
        <taxon>Coscinodiscophyceae</taxon>
        <taxon>Thalassiosirophycidae</taxon>
        <taxon>Stephanodiscales</taxon>
        <taxon>Stephanodiscaceae</taxon>
        <taxon>Stephanodiscus</taxon>
    </lineage>
</organism>
<feature type="region of interest" description="Disordered" evidence="1">
    <location>
        <begin position="581"/>
        <end position="668"/>
    </location>
</feature>
<feature type="compositionally biased region" description="Acidic residues" evidence="1">
    <location>
        <begin position="652"/>
        <end position="668"/>
    </location>
</feature>
<proteinExistence type="predicted"/>
<feature type="region of interest" description="Disordered" evidence="1">
    <location>
        <begin position="431"/>
        <end position="462"/>
    </location>
</feature>
<accession>A0ABD3Q1B9</accession>
<dbReference type="InterPro" id="IPR013809">
    <property type="entry name" value="ENTH"/>
</dbReference>
<feature type="compositionally biased region" description="Acidic residues" evidence="1">
    <location>
        <begin position="608"/>
        <end position="617"/>
    </location>
</feature>
<dbReference type="Proteomes" id="UP001530315">
    <property type="component" value="Unassembled WGS sequence"/>
</dbReference>